<dbReference type="RefSeq" id="WP_147083501.1">
    <property type="nucleotide sequence ID" value="NZ_VOQR01000001.1"/>
</dbReference>
<dbReference type="InterPro" id="IPR000801">
    <property type="entry name" value="Esterase-like"/>
</dbReference>
<keyword evidence="2" id="KW-0732">Signal</keyword>
<dbReference type="AlphaFoldDB" id="A0A5C6UJJ6"/>
<name>A0A5C6UJJ6_9SPHN</name>
<dbReference type="Proteomes" id="UP000321250">
    <property type="component" value="Unassembled WGS sequence"/>
</dbReference>
<comment type="caution">
    <text evidence="3">The sequence shown here is derived from an EMBL/GenBank/DDBJ whole genome shotgun (WGS) entry which is preliminary data.</text>
</comment>
<protein>
    <submittedName>
        <fullName evidence="3">Enterochelin esterase</fullName>
    </submittedName>
</protein>
<dbReference type="PANTHER" id="PTHR48098:SF3">
    <property type="entry name" value="IRON(III) ENTEROBACTIN ESTERASE"/>
    <property type="match status" value="1"/>
</dbReference>
<dbReference type="EMBL" id="VOQR01000001">
    <property type="protein sequence ID" value="TXC72225.1"/>
    <property type="molecule type" value="Genomic_DNA"/>
</dbReference>
<dbReference type="InterPro" id="IPR029058">
    <property type="entry name" value="AB_hydrolase_fold"/>
</dbReference>
<reference evidence="3 4" key="1">
    <citation type="journal article" date="2013" name="Antonie Van Leeuwenhoek">
        <title>Sphingomonas ginsenosidivorax sp. nov., with the ability to transform ginsenosides.</title>
        <authorList>
            <person name="Jin X.F."/>
            <person name="Kim J.K."/>
            <person name="Liu Q.M."/>
            <person name="Kang M.S."/>
            <person name="He D."/>
            <person name="Jin F.X."/>
            <person name="Kim S.C."/>
            <person name="Im W.T."/>
        </authorList>
    </citation>
    <scope>NUCLEOTIDE SEQUENCE [LARGE SCALE GENOMIC DNA]</scope>
    <source>
        <strain evidence="3 4">KHI67</strain>
    </source>
</reference>
<accession>A0A5C6UJJ6</accession>
<dbReference type="SUPFAM" id="SSF53474">
    <property type="entry name" value="alpha/beta-Hydrolases"/>
    <property type="match status" value="1"/>
</dbReference>
<dbReference type="OrthoDB" id="9768282at2"/>
<keyword evidence="4" id="KW-1185">Reference proteome</keyword>
<dbReference type="PANTHER" id="PTHR48098">
    <property type="entry name" value="ENTEROCHELIN ESTERASE-RELATED"/>
    <property type="match status" value="1"/>
</dbReference>
<evidence type="ECO:0000256" key="1">
    <source>
        <dbReference type="SAM" id="MobiDB-lite"/>
    </source>
</evidence>
<sequence length="546" mass="59238">MRLLLAPLIAAGLVAATSPGTRVVVALPPGIVGDASGRLLLFAVPATAKNADSDAVDVDSDGVSVAAQDVAGFGPAGSVTMDTQAIAFPESFAALKGEYRVQAVLDRDASYNYGGRGPGDLASKVVTVRFPLASVPVIPLDHALPPEAGPFDVAGLPPVAAEQITASRPHLHDERIASRLLTRFHGSSQSVAAWVLTPPGYDPRSRTTYPTVYTAGGFGTTHKLDGQTLSKQWHLMETGVIPPMIWVALDFATPTGTTEFADSANNGPWGRALIDEVIPTLERRYRMDARPSGRFLTGHSSGGWFALWTIVHYPALFGGSWPTSPDPSDFHDFIGVDLYAPGANMYHDAAGAPRPLERDDGEVRETIEQHVRMETVLGREGGQFRAFDWVFSPRRADGSPAFLFDRRTGAIDPKVAAYWHDHYDISHRIEADWPRLRTDLDGKIHLTVGAADSYYLDGSVHRLEAAVHRVGGRADFTYVPKATHSMTQVYARDGDRNALWKDMTHAMVAIARATPEADNSPRSEANFAGHVRPETEPDRTLNQNRR</sequence>
<gene>
    <name evidence="3" type="ORF">FSB78_15695</name>
</gene>
<feature type="region of interest" description="Disordered" evidence="1">
    <location>
        <begin position="513"/>
        <end position="546"/>
    </location>
</feature>
<feature type="signal peptide" evidence="2">
    <location>
        <begin position="1"/>
        <end position="16"/>
    </location>
</feature>
<evidence type="ECO:0000313" key="3">
    <source>
        <dbReference type="EMBL" id="TXC72225.1"/>
    </source>
</evidence>
<evidence type="ECO:0000313" key="4">
    <source>
        <dbReference type="Proteomes" id="UP000321250"/>
    </source>
</evidence>
<organism evidence="3 4">
    <name type="scientific">Sphingomonas ginsenosidivorax</name>
    <dbReference type="NCBI Taxonomy" id="862135"/>
    <lineage>
        <taxon>Bacteria</taxon>
        <taxon>Pseudomonadati</taxon>
        <taxon>Pseudomonadota</taxon>
        <taxon>Alphaproteobacteria</taxon>
        <taxon>Sphingomonadales</taxon>
        <taxon>Sphingomonadaceae</taxon>
        <taxon>Sphingomonas</taxon>
    </lineage>
</organism>
<dbReference type="Gene3D" id="3.40.50.1820">
    <property type="entry name" value="alpha/beta hydrolase"/>
    <property type="match status" value="1"/>
</dbReference>
<proteinExistence type="predicted"/>
<evidence type="ECO:0000256" key="2">
    <source>
        <dbReference type="SAM" id="SignalP"/>
    </source>
</evidence>
<dbReference type="Pfam" id="PF00756">
    <property type="entry name" value="Esterase"/>
    <property type="match status" value="1"/>
</dbReference>
<feature type="chain" id="PRO_5022675930" evidence="2">
    <location>
        <begin position="17"/>
        <end position="546"/>
    </location>
</feature>
<dbReference type="InterPro" id="IPR050583">
    <property type="entry name" value="Mycobacterial_A85_antigen"/>
</dbReference>